<gene>
    <name evidence="2" type="ORF">AUR04nite_07850</name>
</gene>
<evidence type="ECO:0000313" key="2">
    <source>
        <dbReference type="EMBL" id="GED05253.1"/>
    </source>
</evidence>
<sequence>MTEQLAKKQSSWRVVDIVIASVVAVASGVFFWAWSAGYGLFSLAFVAFPPATALLTGGWLFPAVLGALIIRKPGAALFCEILAAVIEALLGSHWGMGVLISGLVQGLGAEVVFAMFLYRKWNLPVALLAGLGSGLFAGISEAYIVANLTEYTEAMKVFHVAATAFSGLVVAGLLSWWAVRGLAKTGALGKLASRRAHLEPAVAGTK</sequence>
<keyword evidence="1" id="KW-0812">Transmembrane</keyword>
<keyword evidence="1" id="KW-0472">Membrane</keyword>
<name>A0A4Y4DKY0_GLUUR</name>
<feature type="transmembrane region" description="Helical" evidence="1">
    <location>
        <begin position="125"/>
        <end position="145"/>
    </location>
</feature>
<dbReference type="EMBL" id="BJNY01000004">
    <property type="protein sequence ID" value="GED05253.1"/>
    <property type="molecule type" value="Genomic_DNA"/>
</dbReference>
<comment type="caution">
    <text evidence="2">The sequence shown here is derived from an EMBL/GenBank/DDBJ whole genome shotgun (WGS) entry which is preliminary data.</text>
</comment>
<dbReference type="PIRSF" id="PIRSF037394">
    <property type="entry name" value="ABC_thiamine-permease_YkoE_prd"/>
    <property type="match status" value="1"/>
</dbReference>
<feature type="transmembrane region" description="Helical" evidence="1">
    <location>
        <begin position="40"/>
        <end position="61"/>
    </location>
</feature>
<feature type="transmembrane region" description="Helical" evidence="1">
    <location>
        <begin position="157"/>
        <end position="179"/>
    </location>
</feature>
<dbReference type="Proteomes" id="UP000316612">
    <property type="component" value="Unassembled WGS sequence"/>
</dbReference>
<dbReference type="OrthoDB" id="8017424at2"/>
<dbReference type="InterPro" id="IPR017195">
    <property type="entry name" value="ABC_thiamin-permease_prd"/>
</dbReference>
<protein>
    <submittedName>
        <fullName evidence="2">ABC transporter permease</fullName>
    </submittedName>
</protein>
<evidence type="ECO:0000256" key="1">
    <source>
        <dbReference type="SAM" id="Phobius"/>
    </source>
</evidence>
<proteinExistence type="predicted"/>
<evidence type="ECO:0000313" key="3">
    <source>
        <dbReference type="Proteomes" id="UP000316612"/>
    </source>
</evidence>
<reference evidence="2 3" key="1">
    <citation type="submission" date="2019-06" db="EMBL/GenBank/DDBJ databases">
        <title>Whole genome shotgun sequence of Glutamicibacter uratoxydans NBRC 15515.</title>
        <authorList>
            <person name="Hosoyama A."/>
            <person name="Uohara A."/>
            <person name="Ohji S."/>
            <person name="Ichikawa N."/>
        </authorList>
    </citation>
    <scope>NUCLEOTIDE SEQUENCE [LARGE SCALE GENOMIC DNA]</scope>
    <source>
        <strain evidence="2 3">NBRC 15515</strain>
    </source>
</reference>
<dbReference type="Pfam" id="PF09819">
    <property type="entry name" value="ABC_cobalt"/>
    <property type="match status" value="1"/>
</dbReference>
<keyword evidence="3" id="KW-1185">Reference proteome</keyword>
<feature type="transmembrane region" description="Helical" evidence="1">
    <location>
        <begin position="12"/>
        <end position="34"/>
    </location>
</feature>
<keyword evidence="1" id="KW-1133">Transmembrane helix</keyword>
<organism evidence="2 3">
    <name type="scientific">Glutamicibacter uratoxydans</name>
    <name type="common">Arthrobacter uratoxydans</name>
    <dbReference type="NCBI Taxonomy" id="43667"/>
    <lineage>
        <taxon>Bacteria</taxon>
        <taxon>Bacillati</taxon>
        <taxon>Actinomycetota</taxon>
        <taxon>Actinomycetes</taxon>
        <taxon>Micrococcales</taxon>
        <taxon>Micrococcaceae</taxon>
        <taxon>Glutamicibacter</taxon>
    </lineage>
</organism>
<dbReference type="AlphaFoldDB" id="A0A4Y4DKY0"/>
<accession>A0A4Y4DKY0</accession>
<dbReference type="RefSeq" id="WP_141362148.1">
    <property type="nucleotide sequence ID" value="NZ_BAAAJL010000001.1"/>
</dbReference>